<dbReference type="AlphaFoldDB" id="A0A495V132"/>
<organism evidence="4 5">
    <name type="scientific">Thiocapsa rosea</name>
    <dbReference type="NCBI Taxonomy" id="69360"/>
    <lineage>
        <taxon>Bacteria</taxon>
        <taxon>Pseudomonadati</taxon>
        <taxon>Pseudomonadota</taxon>
        <taxon>Gammaproteobacteria</taxon>
        <taxon>Chromatiales</taxon>
        <taxon>Chromatiaceae</taxon>
        <taxon>Thiocapsa</taxon>
    </lineage>
</organism>
<accession>A0A495V132</accession>
<feature type="domain" description="Transposase IS66 central" evidence="2">
    <location>
        <begin position="165"/>
        <end position="444"/>
    </location>
</feature>
<gene>
    <name evidence="4" type="ORF">BDD21_0294</name>
</gene>
<dbReference type="Pfam" id="PF20042">
    <property type="entry name" value="DUF6444"/>
    <property type="match status" value="1"/>
</dbReference>
<reference evidence="4 5" key="1">
    <citation type="submission" date="2018-10" db="EMBL/GenBank/DDBJ databases">
        <title>Genomic Encyclopedia of Archaeal and Bacterial Type Strains, Phase II (KMG-II): from individual species to whole genera.</title>
        <authorList>
            <person name="Goeker M."/>
        </authorList>
    </citation>
    <scope>NUCLEOTIDE SEQUENCE [LARGE SCALE GENOMIC DNA]</scope>
    <source>
        <strain evidence="4 5">DSM 235</strain>
    </source>
</reference>
<feature type="compositionally biased region" description="Basic residues" evidence="1">
    <location>
        <begin position="66"/>
        <end position="75"/>
    </location>
</feature>
<dbReference type="EMBL" id="RBXL01000001">
    <property type="protein sequence ID" value="RKT42989.1"/>
    <property type="molecule type" value="Genomic_DNA"/>
</dbReference>
<feature type="compositionally biased region" description="Basic and acidic residues" evidence="1">
    <location>
        <begin position="81"/>
        <end position="92"/>
    </location>
</feature>
<dbReference type="PANTHER" id="PTHR33678">
    <property type="entry name" value="BLL1576 PROTEIN"/>
    <property type="match status" value="1"/>
</dbReference>
<evidence type="ECO:0000259" key="2">
    <source>
        <dbReference type="Pfam" id="PF03050"/>
    </source>
</evidence>
<evidence type="ECO:0000313" key="4">
    <source>
        <dbReference type="EMBL" id="RKT42989.1"/>
    </source>
</evidence>
<feature type="domain" description="DUF6444" evidence="3">
    <location>
        <begin position="11"/>
        <end position="90"/>
    </location>
</feature>
<comment type="caution">
    <text evidence="4">The sequence shown here is derived from an EMBL/GenBank/DDBJ whole genome shotgun (WGS) entry which is preliminary data.</text>
</comment>
<dbReference type="Proteomes" id="UP000274556">
    <property type="component" value="Unassembled WGS sequence"/>
</dbReference>
<dbReference type="InterPro" id="IPR045618">
    <property type="entry name" value="DUF6444"/>
</dbReference>
<dbReference type="InterPro" id="IPR004291">
    <property type="entry name" value="Transposase_IS66_central"/>
</dbReference>
<dbReference type="PANTHER" id="PTHR33678:SF1">
    <property type="entry name" value="BLL1576 PROTEIN"/>
    <property type="match status" value="1"/>
</dbReference>
<feature type="region of interest" description="Disordered" evidence="1">
    <location>
        <begin position="43"/>
        <end position="92"/>
    </location>
</feature>
<dbReference type="Pfam" id="PF03050">
    <property type="entry name" value="DDE_Tnp_IS66"/>
    <property type="match status" value="1"/>
</dbReference>
<proteinExistence type="predicted"/>
<keyword evidence="5" id="KW-1185">Reference proteome</keyword>
<dbReference type="OrthoDB" id="9775820at2"/>
<evidence type="ECO:0000256" key="1">
    <source>
        <dbReference type="SAM" id="MobiDB-lite"/>
    </source>
</evidence>
<protein>
    <submittedName>
        <fullName evidence="4">Transposase</fullName>
    </submittedName>
</protein>
<name>A0A495V132_9GAMM</name>
<dbReference type="NCBIfam" id="NF033517">
    <property type="entry name" value="transpos_IS66"/>
    <property type="match status" value="1"/>
</dbReference>
<evidence type="ECO:0000313" key="5">
    <source>
        <dbReference type="Proteomes" id="UP000274556"/>
    </source>
</evidence>
<sequence>MPKPPPTTDRPDSKDAELTRLRAQNAEQAKQIAELLQRIRDLEARLGKDSHNSSKPPSSDPPFKKPPPRSRRVRSGMKPGGQKDHPGATRALVEDPEHRIVVPLEGLCGCGRDCAELAVEVLPERRQVIDLVVRREVTEYRTVTGVCSCGQVHCSAFPDALGAPVQYGPGLSALAVYLTHYQLLPYRRSAELLGVLAGITLSPATLVGMGREAAARLAAPVAAIGQSIVRSVVAHADETGMRVAGALQWLHVLCTSVLTFYAVHAKRGAEALTGIGLLDGFRGILVHDHWRAYLSTPAQHAFCNAHHLRELIALAEADPVLSWPKQLIALLCEANDATVAARAAGLETLPGPVVEGFFTRYDTILAEGAFFHPQRLPPPGSRRRVKQTPAYNLVARLRTHRDEVMRFVTDLRVPFDNNLAERDLRMPKLKQKVSGCFRSPEGAAAFATVRSYLSTLRKQSIDLYPALVMTFRGQPPMPHLP</sequence>
<feature type="compositionally biased region" description="Basic and acidic residues" evidence="1">
    <location>
        <begin position="43"/>
        <end position="52"/>
    </location>
</feature>
<evidence type="ECO:0000259" key="3">
    <source>
        <dbReference type="Pfam" id="PF20042"/>
    </source>
</evidence>
<dbReference type="RefSeq" id="WP_120795629.1">
    <property type="nucleotide sequence ID" value="NZ_RBXL01000001.1"/>
</dbReference>
<dbReference type="InterPro" id="IPR052344">
    <property type="entry name" value="Transposase-related"/>
</dbReference>